<proteinExistence type="predicted"/>
<evidence type="ECO:0000313" key="2">
    <source>
        <dbReference type="EMBL" id="SDY04678.1"/>
    </source>
</evidence>
<dbReference type="AlphaFoldDB" id="A0A1H3GPU1"/>
<gene>
    <name evidence="2" type="ORF">SAMN05421736_101225</name>
</gene>
<keyword evidence="1" id="KW-0812">Transmembrane</keyword>
<reference evidence="3" key="1">
    <citation type="submission" date="2016-10" db="EMBL/GenBank/DDBJ databases">
        <authorList>
            <person name="Varghese N."/>
            <person name="Submissions S."/>
        </authorList>
    </citation>
    <scope>NUCLEOTIDE SEQUENCE [LARGE SCALE GENOMIC DNA]</scope>
    <source>
        <strain evidence="3">SP</strain>
    </source>
</reference>
<keyword evidence="1" id="KW-1133">Transmembrane helix</keyword>
<protein>
    <submittedName>
        <fullName evidence="2">Uncharacterized protein</fullName>
    </submittedName>
</protein>
<organism evidence="2 3">
    <name type="scientific">Evansella caseinilytica</name>
    <dbReference type="NCBI Taxonomy" id="1503961"/>
    <lineage>
        <taxon>Bacteria</taxon>
        <taxon>Bacillati</taxon>
        <taxon>Bacillota</taxon>
        <taxon>Bacilli</taxon>
        <taxon>Bacillales</taxon>
        <taxon>Bacillaceae</taxon>
        <taxon>Evansella</taxon>
    </lineage>
</organism>
<keyword evidence="1" id="KW-0472">Membrane</keyword>
<keyword evidence="3" id="KW-1185">Reference proteome</keyword>
<feature type="transmembrane region" description="Helical" evidence="1">
    <location>
        <begin position="27"/>
        <end position="45"/>
    </location>
</feature>
<evidence type="ECO:0000256" key="1">
    <source>
        <dbReference type="SAM" id="Phobius"/>
    </source>
</evidence>
<dbReference type="EMBL" id="FNPI01000001">
    <property type="protein sequence ID" value="SDY04678.1"/>
    <property type="molecule type" value="Genomic_DNA"/>
</dbReference>
<dbReference type="STRING" id="1503961.SAMN05421736_101225"/>
<sequence length="70" mass="7968">MILATVFLGIILVFIEGKNLIRQHQWKELAVIVSIIALAVLLNILDHFEIKAPLQIMEGWFAPLGKQIFK</sequence>
<accession>A0A1H3GPU1</accession>
<name>A0A1H3GPU1_9BACI</name>
<evidence type="ECO:0000313" key="3">
    <source>
        <dbReference type="Proteomes" id="UP000198935"/>
    </source>
</evidence>
<dbReference type="Proteomes" id="UP000198935">
    <property type="component" value="Unassembled WGS sequence"/>
</dbReference>